<keyword evidence="6" id="KW-0732">Signal</keyword>
<keyword evidence="3 9" id="KW-0813">Transport</keyword>
<dbReference type="EMBL" id="QGAL01000003">
    <property type="protein sequence ID" value="TKK18987.1"/>
    <property type="molecule type" value="Genomic_DNA"/>
</dbReference>
<feature type="domain" description="PapC-like C-terminal" evidence="10">
    <location>
        <begin position="743"/>
        <end position="796"/>
    </location>
</feature>
<dbReference type="AlphaFoldDB" id="A0AB38P4X1"/>
<accession>A0AB38P4X1</accession>
<proteinExistence type="inferred from homology"/>
<keyword evidence="5 9" id="KW-0812">Transmembrane</keyword>
<dbReference type="Gene3D" id="2.60.40.3110">
    <property type="match status" value="1"/>
</dbReference>
<evidence type="ECO:0000313" key="12">
    <source>
        <dbReference type="EMBL" id="TKK18987.1"/>
    </source>
</evidence>
<evidence type="ECO:0000313" key="13">
    <source>
        <dbReference type="Proteomes" id="UP000306327"/>
    </source>
</evidence>
<dbReference type="InterPro" id="IPR025949">
    <property type="entry name" value="PapC-like_C"/>
</dbReference>
<dbReference type="Gene3D" id="2.60.40.2070">
    <property type="match status" value="1"/>
</dbReference>
<organism evidence="12 13">
    <name type="scientific">Enterobacter cancerogenus</name>
    <dbReference type="NCBI Taxonomy" id="69218"/>
    <lineage>
        <taxon>Bacteria</taxon>
        <taxon>Pseudomonadati</taxon>
        <taxon>Pseudomonadota</taxon>
        <taxon>Gammaproteobacteria</taxon>
        <taxon>Enterobacterales</taxon>
        <taxon>Enterobacteriaceae</taxon>
        <taxon>Enterobacter</taxon>
        <taxon>Enterobacter cloacae complex</taxon>
    </lineage>
</organism>
<dbReference type="Pfam" id="PF00577">
    <property type="entry name" value="Usher"/>
    <property type="match status" value="1"/>
</dbReference>
<dbReference type="Proteomes" id="UP000306327">
    <property type="component" value="Unassembled WGS sequence"/>
</dbReference>
<evidence type="ECO:0000256" key="1">
    <source>
        <dbReference type="ARBA" id="ARBA00004571"/>
    </source>
</evidence>
<evidence type="ECO:0000256" key="8">
    <source>
        <dbReference type="ARBA" id="ARBA00023237"/>
    </source>
</evidence>
<evidence type="ECO:0000259" key="11">
    <source>
        <dbReference type="Pfam" id="PF13954"/>
    </source>
</evidence>
<dbReference type="RefSeq" id="WP_137272798.1">
    <property type="nucleotide sequence ID" value="NZ_QGAL01000003.1"/>
</dbReference>
<evidence type="ECO:0000256" key="4">
    <source>
        <dbReference type="ARBA" id="ARBA00022452"/>
    </source>
</evidence>
<dbReference type="InterPro" id="IPR025885">
    <property type="entry name" value="PapC_N"/>
</dbReference>
<evidence type="ECO:0000256" key="7">
    <source>
        <dbReference type="ARBA" id="ARBA00023136"/>
    </source>
</evidence>
<gene>
    <name evidence="12" type="ORF">EcCFBP13530_11635</name>
</gene>
<feature type="domain" description="PapC N-terminal" evidence="11">
    <location>
        <begin position="24"/>
        <end position="163"/>
    </location>
</feature>
<evidence type="ECO:0000256" key="6">
    <source>
        <dbReference type="ARBA" id="ARBA00022729"/>
    </source>
</evidence>
<comment type="caution">
    <text evidence="12">The sequence shown here is derived from an EMBL/GenBank/DDBJ whole genome shotgun (WGS) entry which is preliminary data.</text>
</comment>
<dbReference type="InterPro" id="IPR018030">
    <property type="entry name" value="Fimbrial_membr_usher_CS"/>
</dbReference>
<evidence type="ECO:0000256" key="5">
    <source>
        <dbReference type="ARBA" id="ARBA00022692"/>
    </source>
</evidence>
<keyword evidence="4" id="KW-1134">Transmembrane beta strand</keyword>
<dbReference type="GO" id="GO:0015473">
    <property type="term" value="F:fimbrial usher porin activity"/>
    <property type="evidence" value="ECO:0007669"/>
    <property type="project" value="InterPro"/>
</dbReference>
<dbReference type="PANTHER" id="PTHR30451">
    <property type="entry name" value="OUTER MEMBRANE USHER PROTEIN"/>
    <property type="match status" value="1"/>
</dbReference>
<evidence type="ECO:0008006" key="14">
    <source>
        <dbReference type="Google" id="ProtNLM"/>
    </source>
</evidence>
<dbReference type="InterPro" id="IPR042186">
    <property type="entry name" value="FimD_plug_dom"/>
</dbReference>
<comment type="similarity">
    <text evidence="2 9">Belongs to the fimbrial export usher family.</text>
</comment>
<dbReference type="SUPFAM" id="SSF141729">
    <property type="entry name" value="FimD N-terminal domain-like"/>
    <property type="match status" value="1"/>
</dbReference>
<dbReference type="PANTHER" id="PTHR30451:SF4">
    <property type="entry name" value="OUTER MEMBRANE USHER PROTEIN YQIG-RELATED"/>
    <property type="match status" value="1"/>
</dbReference>
<evidence type="ECO:0000259" key="10">
    <source>
        <dbReference type="Pfam" id="PF13953"/>
    </source>
</evidence>
<dbReference type="GO" id="GO:0009297">
    <property type="term" value="P:pilus assembly"/>
    <property type="evidence" value="ECO:0007669"/>
    <property type="project" value="InterPro"/>
</dbReference>
<dbReference type="InterPro" id="IPR043142">
    <property type="entry name" value="PapC-like_C_sf"/>
</dbReference>
<dbReference type="GO" id="GO:0009279">
    <property type="term" value="C:cell outer membrane"/>
    <property type="evidence" value="ECO:0007669"/>
    <property type="project" value="UniProtKB-SubCell"/>
</dbReference>
<dbReference type="InterPro" id="IPR000015">
    <property type="entry name" value="Fimb_usher"/>
</dbReference>
<dbReference type="Pfam" id="PF13953">
    <property type="entry name" value="PapC_C"/>
    <property type="match status" value="1"/>
</dbReference>
<keyword evidence="7 9" id="KW-0472">Membrane</keyword>
<dbReference type="Gene3D" id="3.10.20.410">
    <property type="match status" value="1"/>
</dbReference>
<protein>
    <recommendedName>
        <fullName evidence="14">Fimbrial biogenesis outer membrane usher protein</fullName>
    </recommendedName>
</protein>
<dbReference type="Pfam" id="PF13954">
    <property type="entry name" value="PapC_N"/>
    <property type="match status" value="1"/>
</dbReference>
<dbReference type="InterPro" id="IPR037224">
    <property type="entry name" value="PapC_N_sf"/>
</dbReference>
<keyword evidence="8 9" id="KW-0998">Cell outer membrane</keyword>
<comment type="subcellular location">
    <subcellularLocation>
        <location evidence="1 9">Cell outer membrane</location>
        <topology evidence="1 9">Multi-pass membrane protein</topology>
    </subcellularLocation>
</comment>
<dbReference type="PROSITE" id="PS01151">
    <property type="entry name" value="FIMBRIAL_USHER"/>
    <property type="match status" value="1"/>
</dbReference>
<evidence type="ECO:0000256" key="2">
    <source>
        <dbReference type="ARBA" id="ARBA00008064"/>
    </source>
</evidence>
<reference evidence="12 13" key="1">
    <citation type="journal article" date="2019" name="Sci. Rep.">
        <title>Differences in resource use lead to coexistence of seed-transmitted microbial populations.</title>
        <authorList>
            <person name="Torres-Cortes G."/>
            <person name="Garcia B.J."/>
            <person name="Compant S."/>
            <person name="Rezki S."/>
            <person name="Jones P."/>
            <person name="Preveaux A."/>
            <person name="Briand M."/>
            <person name="Roulet A."/>
            <person name="Bouchez O."/>
            <person name="Jacobson D."/>
            <person name="Barret M."/>
        </authorList>
    </citation>
    <scope>NUCLEOTIDE SEQUENCE [LARGE SCALE GENOMIC DNA]</scope>
    <source>
        <strain evidence="12 13">CFBP13530</strain>
    </source>
</reference>
<sequence>MNNKSQWIIIITALLMTKVASGTEFNINAIDKDLRSGIDLSRFKDETSVTPGRYFVSVSINDIPLTNGWQLTWKEVNDTVQVCIPSELADTFGLQDKLRQKLPVNDGCVDFSTLPDITFTFEQATQTLKVTVPQAWLQYRSTDWMPPSTWDNGVAGVLLDYNLFASHYQPNSGTSTDNANAYGTAGANLSAWRLRSDFQYNQTHTDGGSEHDGRFSRVYMFRPLPALGAKLTLGETDFQSAIFDAFTYTGASLISDERMLPWSLRGYAPQISGIAQTNATVTVSLSDRVIYQAKVPPGPFVIQDLNQSVQGTLDVKITEEDGRVSTFQVSAASVPFLTRKGQIRYKLAAGKAREDASHSVEDSAFMSGEFSWGVLSQTSLYGGTLADGDRYRSVAAGIGQNLDILGAISFDVTQATSQLPDQRSQTGYSYRFNYSKRFDTTGSQLTLASYRYSDPQFLSYARFLERDDDDNQTEKQTLSVTASQYIPALSLNVYLSMLRQTWWDDSPSTTGSITAGYNFDLGRWKNMGITVSLSKTHYEDQKDDNQFYLSLSVPLDTDHRLTYDLRNSDNLSQNVSWYDTSDRDNTWGVSAGTESEKTDAGAQFSGNYQHYSSLGDLNVSGSYKANEYNSLSASWNGSVTGTAKGVALHRRSYGNEPRVMVSTDGIGNIPLNMSRDETNAFGIGVLPSFSSYSPSNVQVNMNNLPDGIDVDNRVTTSTWTEGAIGYRQIATRAGSDVVGVLRTASGVPPLGAQVLLQESGQEVGIVADEGHIWLGAVKPEQQFLVTWGDNNQCRFSLPSHLENSKQLMLPCQ</sequence>
<evidence type="ECO:0000256" key="3">
    <source>
        <dbReference type="ARBA" id="ARBA00022448"/>
    </source>
</evidence>
<name>A0AB38P4X1_9ENTR</name>
<evidence type="ECO:0000256" key="9">
    <source>
        <dbReference type="RuleBase" id="RU003884"/>
    </source>
</evidence>
<dbReference type="Gene3D" id="2.60.40.2610">
    <property type="entry name" value="Outer membrane usher protein FimD, plug domain"/>
    <property type="match status" value="1"/>
</dbReference>
<keyword evidence="9" id="KW-1029">Fimbrium biogenesis</keyword>